<evidence type="ECO:0000256" key="1">
    <source>
        <dbReference type="ARBA" id="ARBA00006484"/>
    </source>
</evidence>
<comment type="similarity">
    <text evidence="1">Belongs to the short-chain dehydrogenases/reductases (SDR) family.</text>
</comment>
<keyword evidence="5" id="KW-1185">Reference proteome</keyword>
<gene>
    <name evidence="4" type="ORF">KZ829_14610</name>
</gene>
<dbReference type="PRINTS" id="PR00080">
    <property type="entry name" value="SDRFAMILY"/>
</dbReference>
<dbReference type="PANTHER" id="PTHR42760">
    <property type="entry name" value="SHORT-CHAIN DEHYDROGENASES/REDUCTASES FAMILY MEMBER"/>
    <property type="match status" value="1"/>
</dbReference>
<dbReference type="InterPro" id="IPR036291">
    <property type="entry name" value="NAD(P)-bd_dom_sf"/>
</dbReference>
<sequence length="289" mass="29992">MSWRPAPRPRSWPRRGPRWAESGDDPARVRVPVVIDESRLVVVSGGATGIGRAIAGAFASDGDRVVIIGRRVELLRQTAEEMNRAAGSACVIPIRADLTEPSEVERAADRIAELGTVDVLVNNAGAIITPPADRGLGALAASWRHDLEINLITAVLLTNALLDRLSRPGGRLVMISSAAAQRGGAGSHSAGSYAAAKAALHGWALGLARQLGPDGITVNVLAPGYIQDTDIFRGQDTPEFVAAKVADTLVGRPGTPSDVAAAVRFIASVDAGYLTGQIIGLNGGAVLGR</sequence>
<dbReference type="PANTHER" id="PTHR42760:SF40">
    <property type="entry name" value="3-OXOACYL-[ACYL-CARRIER-PROTEIN] REDUCTASE, CHLOROPLASTIC"/>
    <property type="match status" value="1"/>
</dbReference>
<accession>A0ABS7B1R2</accession>
<dbReference type="CDD" id="cd05233">
    <property type="entry name" value="SDR_c"/>
    <property type="match status" value="1"/>
</dbReference>
<comment type="caution">
    <text evidence="4">The sequence shown here is derived from an EMBL/GenBank/DDBJ whole genome shotgun (WGS) entry which is preliminary data.</text>
</comment>
<dbReference type="InterPro" id="IPR002347">
    <property type="entry name" value="SDR_fam"/>
</dbReference>
<dbReference type="SMART" id="SM00822">
    <property type="entry name" value="PKS_KR"/>
    <property type="match status" value="1"/>
</dbReference>
<evidence type="ECO:0000313" key="5">
    <source>
        <dbReference type="Proteomes" id="UP001519863"/>
    </source>
</evidence>
<evidence type="ECO:0000313" key="4">
    <source>
        <dbReference type="EMBL" id="MBW6434971.1"/>
    </source>
</evidence>
<evidence type="ECO:0000259" key="3">
    <source>
        <dbReference type="SMART" id="SM00822"/>
    </source>
</evidence>
<name>A0ABS7B1R2_9ACTN</name>
<feature type="domain" description="Ketoreductase" evidence="3">
    <location>
        <begin position="39"/>
        <end position="229"/>
    </location>
</feature>
<dbReference type="Proteomes" id="UP001519863">
    <property type="component" value="Unassembled WGS sequence"/>
</dbReference>
<dbReference type="Pfam" id="PF13561">
    <property type="entry name" value="adh_short_C2"/>
    <property type="match status" value="1"/>
</dbReference>
<feature type="compositionally biased region" description="Pro residues" evidence="2">
    <location>
        <begin position="1"/>
        <end position="10"/>
    </location>
</feature>
<dbReference type="InterPro" id="IPR057326">
    <property type="entry name" value="KR_dom"/>
</dbReference>
<dbReference type="PRINTS" id="PR00081">
    <property type="entry name" value="GDHRDH"/>
</dbReference>
<protein>
    <submittedName>
        <fullName evidence="4">SDR family oxidoreductase</fullName>
    </submittedName>
</protein>
<dbReference type="PROSITE" id="PS00061">
    <property type="entry name" value="ADH_SHORT"/>
    <property type="match status" value="1"/>
</dbReference>
<feature type="region of interest" description="Disordered" evidence="2">
    <location>
        <begin position="1"/>
        <end position="24"/>
    </location>
</feature>
<dbReference type="SUPFAM" id="SSF51735">
    <property type="entry name" value="NAD(P)-binding Rossmann-fold domains"/>
    <property type="match status" value="1"/>
</dbReference>
<organism evidence="4 5">
    <name type="scientific">Actinoplanes hulinensis</name>
    <dbReference type="NCBI Taxonomy" id="1144547"/>
    <lineage>
        <taxon>Bacteria</taxon>
        <taxon>Bacillati</taxon>
        <taxon>Actinomycetota</taxon>
        <taxon>Actinomycetes</taxon>
        <taxon>Micromonosporales</taxon>
        <taxon>Micromonosporaceae</taxon>
        <taxon>Actinoplanes</taxon>
    </lineage>
</organism>
<reference evidence="4 5" key="1">
    <citation type="journal article" date="2013" name="Antonie Van Leeuwenhoek">
        <title>Actinoplanes hulinensis sp. nov., a novel actinomycete isolated from soybean root (Glycine max (L.) Merr).</title>
        <authorList>
            <person name="Shen Y."/>
            <person name="Liu C."/>
            <person name="Wang X."/>
            <person name="Zhao J."/>
            <person name="Jia F."/>
            <person name="Zhang Y."/>
            <person name="Wang L."/>
            <person name="Yang D."/>
            <person name="Xiang W."/>
        </authorList>
    </citation>
    <scope>NUCLEOTIDE SEQUENCE [LARGE SCALE GENOMIC DNA]</scope>
    <source>
        <strain evidence="4 5">NEAU-M9</strain>
    </source>
</reference>
<evidence type="ECO:0000256" key="2">
    <source>
        <dbReference type="SAM" id="MobiDB-lite"/>
    </source>
</evidence>
<dbReference type="Gene3D" id="3.40.50.720">
    <property type="entry name" value="NAD(P)-binding Rossmann-like Domain"/>
    <property type="match status" value="1"/>
</dbReference>
<proteinExistence type="inferred from homology"/>
<dbReference type="InterPro" id="IPR020904">
    <property type="entry name" value="Sc_DH/Rdtase_CS"/>
</dbReference>
<dbReference type="EMBL" id="JAHXZI010000007">
    <property type="protein sequence ID" value="MBW6434971.1"/>
    <property type="molecule type" value="Genomic_DNA"/>
</dbReference>